<evidence type="ECO:0000313" key="1">
    <source>
        <dbReference type="EMBL" id="MFD4217558.1"/>
    </source>
</evidence>
<name>A0ABW6EQL9_9ACTN</name>
<proteinExistence type="predicted"/>
<keyword evidence="2" id="KW-1185">Reference proteome</keyword>
<evidence type="ECO:0000313" key="2">
    <source>
        <dbReference type="Proteomes" id="UP001598251"/>
    </source>
</evidence>
<sequence length="113" mass="12072">MESRELVIPTAVETAVERTGQPQGGEELQLLAPATAAALRLLADAIGRRDMDPDAVLDALKSAGVHDAFADVFDNASAVVTDAVEDPDDFDDRLHADNLSAAARSVRDAFRWL</sequence>
<dbReference type="Proteomes" id="UP001598251">
    <property type="component" value="Unassembled WGS sequence"/>
</dbReference>
<gene>
    <name evidence="1" type="ORF">ACFWSS_32300</name>
</gene>
<protein>
    <submittedName>
        <fullName evidence="1">Uncharacterized protein</fullName>
    </submittedName>
</protein>
<reference evidence="1 2" key="1">
    <citation type="submission" date="2024-09" db="EMBL/GenBank/DDBJ databases">
        <title>The Natural Products Discovery Center: Release of the First 8490 Sequenced Strains for Exploring Actinobacteria Biosynthetic Diversity.</title>
        <authorList>
            <person name="Kalkreuter E."/>
            <person name="Kautsar S.A."/>
            <person name="Yang D."/>
            <person name="Bader C.D."/>
            <person name="Teijaro C.N."/>
            <person name="Fluegel L."/>
            <person name="Davis C.M."/>
            <person name="Simpson J.R."/>
            <person name="Lauterbach L."/>
            <person name="Steele A.D."/>
            <person name="Gui C."/>
            <person name="Meng S."/>
            <person name="Li G."/>
            <person name="Viehrig K."/>
            <person name="Ye F."/>
            <person name="Su P."/>
            <person name="Kiefer A.F."/>
            <person name="Nichols A."/>
            <person name="Cepeda A.J."/>
            <person name="Yan W."/>
            <person name="Fan B."/>
            <person name="Jiang Y."/>
            <person name="Adhikari A."/>
            <person name="Zheng C.-J."/>
            <person name="Schuster L."/>
            <person name="Cowan T.M."/>
            <person name="Smanski M.J."/>
            <person name="Chevrette M.G."/>
            <person name="De Carvalho L.P.S."/>
            <person name="Shen B."/>
        </authorList>
    </citation>
    <scope>NUCLEOTIDE SEQUENCE [LARGE SCALE GENOMIC DNA]</scope>
    <source>
        <strain evidence="1 2">NPDC058546</strain>
    </source>
</reference>
<dbReference type="EMBL" id="JBHXOF010000033">
    <property type="protein sequence ID" value="MFD4217558.1"/>
    <property type="molecule type" value="Genomic_DNA"/>
</dbReference>
<organism evidence="1 2">
    <name type="scientific">Streptomyces sindenensis</name>
    <dbReference type="NCBI Taxonomy" id="67363"/>
    <lineage>
        <taxon>Bacteria</taxon>
        <taxon>Bacillati</taxon>
        <taxon>Actinomycetota</taxon>
        <taxon>Actinomycetes</taxon>
        <taxon>Kitasatosporales</taxon>
        <taxon>Streptomycetaceae</taxon>
        <taxon>Streptomyces</taxon>
    </lineage>
</organism>
<comment type="caution">
    <text evidence="1">The sequence shown here is derived from an EMBL/GenBank/DDBJ whole genome shotgun (WGS) entry which is preliminary data.</text>
</comment>
<dbReference type="RefSeq" id="WP_382830924.1">
    <property type="nucleotide sequence ID" value="NZ_JBHXLY010000046.1"/>
</dbReference>
<accession>A0ABW6EQL9</accession>